<dbReference type="CDD" id="cd06558">
    <property type="entry name" value="crotonase-like"/>
    <property type="match status" value="1"/>
</dbReference>
<accession>A0A7X6D125</accession>
<dbReference type="Proteomes" id="UP000578686">
    <property type="component" value="Unassembled WGS sequence"/>
</dbReference>
<dbReference type="GO" id="GO:0003824">
    <property type="term" value="F:catalytic activity"/>
    <property type="evidence" value="ECO:0007669"/>
    <property type="project" value="InterPro"/>
</dbReference>
<dbReference type="Gene3D" id="3.90.226.10">
    <property type="entry name" value="2-enoyl-CoA Hydratase, Chain A, domain 1"/>
    <property type="match status" value="1"/>
</dbReference>
<dbReference type="InterPro" id="IPR001753">
    <property type="entry name" value="Enoyl-CoA_hydra/iso"/>
</dbReference>
<proteinExistence type="inferred from homology"/>
<evidence type="ECO:0000313" key="3">
    <source>
        <dbReference type="EMBL" id="NJQ06276.1"/>
    </source>
</evidence>
<sequence length="271" mass="27616">MADTVQYAVTDHLAVVTLNRPDAMNALDTRTKEALRDALTAAGDDSTVRAVLLTATGRAFCVGQDLKEHVRSLAVEREGADGAPGAGSAMRTVGDHYNPITLAIASMPKPVVAGVNGVAAGAGLGFALAADYRVVAAGASFNTAFAGIGLSADSGLSWTLPRVVGPARAAELLMLPRRIDSAEAERLGIAQRVVPDEELPAAALQVATAFAAGPTVALAAIKRSLAFGASHSLAETLEVEAESQLAAGASADHRAAVASFVAKEQPVFEGH</sequence>
<dbReference type="RefSeq" id="WP_167970202.1">
    <property type="nucleotide sequence ID" value="NZ_BHZG01000172.1"/>
</dbReference>
<dbReference type="SUPFAM" id="SSF52096">
    <property type="entry name" value="ClpP/crotonase"/>
    <property type="match status" value="1"/>
</dbReference>
<dbReference type="EMBL" id="JAAVJD010000074">
    <property type="protein sequence ID" value="NJQ06276.1"/>
    <property type="molecule type" value="Genomic_DNA"/>
</dbReference>
<name>A0A7X6D125_9ACTN</name>
<gene>
    <name evidence="3" type="ORF">HCN56_11955</name>
</gene>
<dbReference type="PANTHER" id="PTHR43459">
    <property type="entry name" value="ENOYL-COA HYDRATASE"/>
    <property type="match status" value="1"/>
</dbReference>
<dbReference type="PROSITE" id="PS00166">
    <property type="entry name" value="ENOYL_COA_HYDRATASE"/>
    <property type="match status" value="1"/>
</dbReference>
<dbReference type="InterPro" id="IPR014748">
    <property type="entry name" value="Enoyl-CoA_hydra_C"/>
</dbReference>
<evidence type="ECO:0000256" key="2">
    <source>
        <dbReference type="RuleBase" id="RU003707"/>
    </source>
</evidence>
<evidence type="ECO:0000313" key="4">
    <source>
        <dbReference type="Proteomes" id="UP000578686"/>
    </source>
</evidence>
<dbReference type="PANTHER" id="PTHR43459:SF1">
    <property type="entry name" value="EG:BACN32G11.4 PROTEIN"/>
    <property type="match status" value="1"/>
</dbReference>
<protein>
    <submittedName>
        <fullName evidence="3">Enoyl-CoA hydratase</fullName>
    </submittedName>
</protein>
<reference evidence="3 4" key="1">
    <citation type="submission" date="2020-03" db="EMBL/GenBank/DDBJ databases">
        <title>Draft genome of Streptomyces sp. ventii, isolated from the Axial Seamount in the Pacific Ocean, and resequencing of the two type strains Streptomyces lonarensis strain NCL 716 and Streptomyces bohaiensis strain 11A07.</title>
        <authorList>
            <person name="Loughran R.M."/>
            <person name="Pfannmuller K.M."/>
            <person name="Wasson B.J."/>
            <person name="Deadmond M.C."/>
            <person name="Paddock B.E."/>
            <person name="Koyack M.J."/>
            <person name="Gallegos D.A."/>
            <person name="Mitchell E.A."/>
            <person name="Ushijima B."/>
            <person name="Saw J.H."/>
            <person name="Mcphail K.L."/>
            <person name="Videau P."/>
        </authorList>
    </citation>
    <scope>NUCLEOTIDE SEQUENCE [LARGE SCALE GENOMIC DNA]</scope>
    <source>
        <strain evidence="3 4">NCL716</strain>
    </source>
</reference>
<dbReference type="Gene3D" id="1.10.12.10">
    <property type="entry name" value="Lyase 2-enoyl-coa Hydratase, Chain A, domain 2"/>
    <property type="match status" value="1"/>
</dbReference>
<dbReference type="InterPro" id="IPR018376">
    <property type="entry name" value="Enoyl-CoA_hyd/isom_CS"/>
</dbReference>
<dbReference type="Pfam" id="PF00378">
    <property type="entry name" value="ECH_1"/>
    <property type="match status" value="1"/>
</dbReference>
<organism evidence="3 4">
    <name type="scientific">Streptomyces lonarensis</name>
    <dbReference type="NCBI Taxonomy" id="700599"/>
    <lineage>
        <taxon>Bacteria</taxon>
        <taxon>Bacillati</taxon>
        <taxon>Actinomycetota</taxon>
        <taxon>Actinomycetes</taxon>
        <taxon>Kitasatosporales</taxon>
        <taxon>Streptomycetaceae</taxon>
        <taxon>Streptomyces</taxon>
    </lineage>
</organism>
<keyword evidence="4" id="KW-1185">Reference proteome</keyword>
<dbReference type="InterPro" id="IPR029045">
    <property type="entry name" value="ClpP/crotonase-like_dom_sf"/>
</dbReference>
<comment type="caution">
    <text evidence="3">The sequence shown here is derived from an EMBL/GenBank/DDBJ whole genome shotgun (WGS) entry which is preliminary data.</text>
</comment>
<comment type="similarity">
    <text evidence="1 2">Belongs to the enoyl-CoA hydratase/isomerase family.</text>
</comment>
<evidence type="ECO:0000256" key="1">
    <source>
        <dbReference type="ARBA" id="ARBA00005254"/>
    </source>
</evidence>
<dbReference type="AlphaFoldDB" id="A0A7X6D125"/>